<dbReference type="PANTHER" id="PTHR10775:SF193">
    <property type="entry name" value="DUF4216 DOMAIN-CONTAINING PROTEIN"/>
    <property type="match status" value="1"/>
</dbReference>
<dbReference type="InterPro" id="IPR004242">
    <property type="entry name" value="Transposase_21"/>
</dbReference>
<dbReference type="PANTHER" id="PTHR10775">
    <property type="entry name" value="OS08G0208400 PROTEIN"/>
    <property type="match status" value="1"/>
</dbReference>
<sequence>MWYFPLIPRLKRLYSSIVTTLHMRWHSDNKRDPALLCHPSDSESWKHFDRLHLELSKDLRNVRLGLCAYGFSPFGQYEKKLLILVGPSNPKHKINVYLQPLIDELCMLWNDGILTYDVPLKQNFMLKVALMWKINDFPAYGMLSGWTTTRRLKCPICMKRTKAFALKHNRKVSYFDCHPQFLPLDHPYRRNKNSFKKMLSYWNTHLLRHNIDVMHTERNVFMNVFDTVMDINDTHKARMGIAKIGNRKELELKDNSCVKLFKPKAAYALTNSQRVKELKLLDRYASNLDGCVDVNQGKLHGMKSHDCHVFMQRLLPIAFDSLPKHIWNPLVELSHFFRELTSTTLNVENLTVME</sequence>
<dbReference type="OrthoDB" id="1264970at2759"/>
<dbReference type="Pfam" id="PF02992">
    <property type="entry name" value="Transposase_21"/>
    <property type="match status" value="2"/>
</dbReference>
<protein>
    <recommendedName>
        <fullName evidence="3">DUF4218 domain-containing protein</fullName>
    </recommendedName>
</protein>
<gene>
    <name evidence="1" type="ORF">CR513_54568</name>
</gene>
<dbReference type="EMBL" id="QJKJ01013347">
    <property type="protein sequence ID" value="RDX66644.1"/>
    <property type="molecule type" value="Genomic_DNA"/>
</dbReference>
<comment type="caution">
    <text evidence="1">The sequence shown here is derived from an EMBL/GenBank/DDBJ whole genome shotgun (WGS) entry which is preliminary data.</text>
</comment>
<accession>A0A371EKZ4</accession>
<keyword evidence="2" id="KW-1185">Reference proteome</keyword>
<reference evidence="1" key="1">
    <citation type="submission" date="2018-05" db="EMBL/GenBank/DDBJ databases">
        <title>Draft genome of Mucuna pruriens seed.</title>
        <authorList>
            <person name="Nnadi N.E."/>
            <person name="Vos R."/>
            <person name="Hasami M.H."/>
            <person name="Devisetty U.K."/>
            <person name="Aguiy J.C."/>
        </authorList>
    </citation>
    <scope>NUCLEOTIDE SEQUENCE [LARGE SCALE GENOMIC DNA]</scope>
    <source>
        <strain evidence="1">JCA_2017</strain>
    </source>
</reference>
<dbReference type="AlphaFoldDB" id="A0A371EKZ4"/>
<dbReference type="Proteomes" id="UP000257109">
    <property type="component" value="Unassembled WGS sequence"/>
</dbReference>
<evidence type="ECO:0008006" key="3">
    <source>
        <dbReference type="Google" id="ProtNLM"/>
    </source>
</evidence>
<evidence type="ECO:0000313" key="1">
    <source>
        <dbReference type="EMBL" id="RDX66644.1"/>
    </source>
</evidence>
<organism evidence="1 2">
    <name type="scientific">Mucuna pruriens</name>
    <name type="common">Velvet bean</name>
    <name type="synonym">Dolichos pruriens</name>
    <dbReference type="NCBI Taxonomy" id="157652"/>
    <lineage>
        <taxon>Eukaryota</taxon>
        <taxon>Viridiplantae</taxon>
        <taxon>Streptophyta</taxon>
        <taxon>Embryophyta</taxon>
        <taxon>Tracheophyta</taxon>
        <taxon>Spermatophyta</taxon>
        <taxon>Magnoliopsida</taxon>
        <taxon>eudicotyledons</taxon>
        <taxon>Gunneridae</taxon>
        <taxon>Pentapetalae</taxon>
        <taxon>rosids</taxon>
        <taxon>fabids</taxon>
        <taxon>Fabales</taxon>
        <taxon>Fabaceae</taxon>
        <taxon>Papilionoideae</taxon>
        <taxon>50 kb inversion clade</taxon>
        <taxon>NPAAA clade</taxon>
        <taxon>indigoferoid/millettioid clade</taxon>
        <taxon>Phaseoleae</taxon>
        <taxon>Mucuna</taxon>
    </lineage>
</organism>
<feature type="non-terminal residue" evidence="1">
    <location>
        <position position="1"/>
    </location>
</feature>
<name>A0A371EKZ4_MUCPR</name>
<proteinExistence type="predicted"/>
<feature type="non-terminal residue" evidence="1">
    <location>
        <position position="354"/>
    </location>
</feature>
<evidence type="ECO:0000313" key="2">
    <source>
        <dbReference type="Proteomes" id="UP000257109"/>
    </source>
</evidence>